<keyword evidence="3" id="KW-0378">Hydrolase</keyword>
<keyword evidence="1" id="KW-1133">Transmembrane helix</keyword>
<dbReference type="Pfam" id="PF12146">
    <property type="entry name" value="Hydrolase_4"/>
    <property type="match status" value="1"/>
</dbReference>
<reference evidence="3 4" key="1">
    <citation type="journal article" date="2016" name="Int. J. Syst. Evol. Microbiol.">
        <title>Labrenzia salina sp. nov., isolated from the rhizosphere of the halophyte Arthrocnemum macrostachyum.</title>
        <authorList>
            <person name="Camacho M."/>
            <person name="Redondo-Gomez S."/>
            <person name="Rodriguez-Llorente I."/>
            <person name="Rohde M."/>
            <person name="Sproer C."/>
            <person name="Schumann P."/>
            <person name="Klenk H.P."/>
            <person name="Montero-Calasanz M.D.C."/>
        </authorList>
    </citation>
    <scope>NUCLEOTIDE SEQUENCE [LARGE SCALE GENOMIC DNA]</scope>
    <source>
        <strain evidence="3 4">DSM 29163</strain>
    </source>
</reference>
<dbReference type="RefSeq" id="WP_265963607.1">
    <property type="nucleotide sequence ID" value="NZ_JAPEVI010000003.1"/>
</dbReference>
<gene>
    <name evidence="3" type="ORF">ON753_15980</name>
</gene>
<feature type="domain" description="Serine aminopeptidase S33" evidence="2">
    <location>
        <begin position="85"/>
        <end position="188"/>
    </location>
</feature>
<name>A0ABT3R3R5_9HYPH</name>
<protein>
    <submittedName>
        <fullName evidence="3">Alpha/beta hydrolase</fullName>
    </submittedName>
</protein>
<keyword evidence="1" id="KW-0812">Transmembrane</keyword>
<organism evidence="3 4">
    <name type="scientific">Roseibium salinum</name>
    <dbReference type="NCBI Taxonomy" id="1604349"/>
    <lineage>
        <taxon>Bacteria</taxon>
        <taxon>Pseudomonadati</taxon>
        <taxon>Pseudomonadota</taxon>
        <taxon>Alphaproteobacteria</taxon>
        <taxon>Hyphomicrobiales</taxon>
        <taxon>Stappiaceae</taxon>
        <taxon>Roseibium</taxon>
    </lineage>
</organism>
<comment type="caution">
    <text evidence="3">The sequence shown here is derived from an EMBL/GenBank/DDBJ whole genome shotgun (WGS) entry which is preliminary data.</text>
</comment>
<sequence>MQGNGFWKKAAQLTARLAVILAIGYGTAAGYMYLTQRGFIFVPTGDLSSPEEKGLEEIVVETPDMADGTQVTVWRAEPAAEGNPTVLYFHGNAGNISSRWQRFRQILDSGFGLYAPSYRGYAGSEGKPSEAALISDGLEHFDRLAASGTPIIVHGESLGTGVAVAVAARRPAADLLVLEAPYTGLADMASEQYPWLPVDLLMKDPMPSSERIKNVEAPVVIVHGTADSIIPVEHGKRLFERAGDPKQLLIVEGAGHGDLWRNGLWPAVLEAWKRTR</sequence>
<dbReference type="GO" id="GO:0016787">
    <property type="term" value="F:hydrolase activity"/>
    <property type="evidence" value="ECO:0007669"/>
    <property type="project" value="UniProtKB-KW"/>
</dbReference>
<keyword evidence="4" id="KW-1185">Reference proteome</keyword>
<evidence type="ECO:0000259" key="2">
    <source>
        <dbReference type="Pfam" id="PF12146"/>
    </source>
</evidence>
<dbReference type="InterPro" id="IPR029058">
    <property type="entry name" value="AB_hydrolase_fold"/>
</dbReference>
<dbReference type="EMBL" id="JAPEVI010000003">
    <property type="protein sequence ID" value="MCX2723853.1"/>
    <property type="molecule type" value="Genomic_DNA"/>
</dbReference>
<keyword evidence="1" id="KW-0472">Membrane</keyword>
<proteinExistence type="predicted"/>
<dbReference type="PANTHER" id="PTHR12277">
    <property type="entry name" value="ALPHA/BETA HYDROLASE DOMAIN-CONTAINING PROTEIN"/>
    <property type="match status" value="1"/>
</dbReference>
<dbReference type="Gene3D" id="3.40.50.1820">
    <property type="entry name" value="alpha/beta hydrolase"/>
    <property type="match status" value="1"/>
</dbReference>
<dbReference type="InterPro" id="IPR022742">
    <property type="entry name" value="Hydrolase_4"/>
</dbReference>
<evidence type="ECO:0000256" key="1">
    <source>
        <dbReference type="SAM" id="Phobius"/>
    </source>
</evidence>
<dbReference type="PANTHER" id="PTHR12277:SF81">
    <property type="entry name" value="PROTEIN ABHD13"/>
    <property type="match status" value="1"/>
</dbReference>
<feature type="transmembrane region" description="Helical" evidence="1">
    <location>
        <begin position="13"/>
        <end position="34"/>
    </location>
</feature>
<dbReference type="Proteomes" id="UP001300261">
    <property type="component" value="Unassembled WGS sequence"/>
</dbReference>
<accession>A0ABT3R3R5</accession>
<evidence type="ECO:0000313" key="4">
    <source>
        <dbReference type="Proteomes" id="UP001300261"/>
    </source>
</evidence>
<evidence type="ECO:0000313" key="3">
    <source>
        <dbReference type="EMBL" id="MCX2723853.1"/>
    </source>
</evidence>
<dbReference type="SUPFAM" id="SSF53474">
    <property type="entry name" value="alpha/beta-Hydrolases"/>
    <property type="match status" value="1"/>
</dbReference>